<dbReference type="InterPro" id="IPR058840">
    <property type="entry name" value="AAA_SelU"/>
</dbReference>
<reference evidence="3 4" key="1">
    <citation type="journal article" date="2007" name="PLoS Genet.">
        <title>Patterns and implications of gene gain and loss in the evolution of Prochlorococcus.</title>
        <authorList>
            <person name="Kettler G.C."/>
            <person name="Martiny A.C."/>
            <person name="Huang K."/>
            <person name="Zucker J."/>
            <person name="Coleman M.L."/>
            <person name="Rodrigue S."/>
            <person name="Chen F."/>
            <person name="Lapidus A."/>
            <person name="Ferriera S."/>
            <person name="Johnson J."/>
            <person name="Steglich C."/>
            <person name="Church G.M."/>
            <person name="Richardson P."/>
            <person name="Chisholm S.W."/>
        </authorList>
    </citation>
    <scope>NUCLEOTIDE SEQUENCE [LARGE SCALE GENOMIC DNA]</scope>
    <source>
        <strain evidence="3 4">MIT 9303</strain>
    </source>
</reference>
<dbReference type="EMBL" id="CP000554">
    <property type="protein sequence ID" value="ABM78381.1"/>
    <property type="molecule type" value="Genomic_DNA"/>
</dbReference>
<dbReference type="AlphaFoldDB" id="A2CA71"/>
<dbReference type="HOGENOM" id="CLU_043456_1_0_3"/>
<evidence type="ECO:0000259" key="2">
    <source>
        <dbReference type="PROSITE" id="PS50206"/>
    </source>
</evidence>
<dbReference type="NCBIfam" id="NF008750">
    <property type="entry name" value="PRK11784.1-2"/>
    <property type="match status" value="1"/>
</dbReference>
<dbReference type="CDD" id="cd01520">
    <property type="entry name" value="RHOD_YbbB"/>
    <property type="match status" value="1"/>
</dbReference>
<dbReference type="Gene3D" id="3.40.250.10">
    <property type="entry name" value="Rhodanese-like domain"/>
    <property type="match status" value="1"/>
</dbReference>
<dbReference type="Pfam" id="PF00581">
    <property type="entry name" value="Rhodanese"/>
    <property type="match status" value="1"/>
</dbReference>
<dbReference type="PROSITE" id="PS50206">
    <property type="entry name" value="RHODANESE_3"/>
    <property type="match status" value="1"/>
</dbReference>
<dbReference type="SUPFAM" id="SSF52821">
    <property type="entry name" value="Rhodanese/Cell cycle control phosphatase"/>
    <property type="match status" value="1"/>
</dbReference>
<dbReference type="Proteomes" id="UP000002274">
    <property type="component" value="Chromosome"/>
</dbReference>
<dbReference type="BioCyc" id="PMAR59922:G1G80-1425-MONOMER"/>
<dbReference type="InterPro" id="IPR001763">
    <property type="entry name" value="Rhodanese-like_dom"/>
</dbReference>
<dbReference type="PANTHER" id="PTHR30401:SF0">
    <property type="entry name" value="TRNA 2-SELENOURIDINE SYNTHASE"/>
    <property type="match status" value="1"/>
</dbReference>
<gene>
    <name evidence="3" type="ordered locus">P9303_16371</name>
</gene>
<dbReference type="InterPro" id="IPR036873">
    <property type="entry name" value="Rhodanese-like_dom_sf"/>
</dbReference>
<dbReference type="Pfam" id="PF26341">
    <property type="entry name" value="AAA_SelU"/>
    <property type="match status" value="1"/>
</dbReference>
<sequence length="366" mass="40919">MSGMGTHTPYSIERFRQANGPVVDVRSPAEFNKGHWPGAINLALFNDEQRAAVGITYKKKGRQQAIKLGLEFTGPKLSGLAEALAKLSRDPTTESEDVSASDLRIYCWRGGMRSASVAWLAGLLDLKPVLLEGGYKSYRRWVLQQFEQTWPLRLLGGRTGTGKTDLLIAMAQRGVAVVNLEGLANHRGSSFGGLGLPPQPSTEHYENLLAEDLQRCQNCSANEIWLEAESSQVGRCRIPRALFHQMQMAPVLEINRSLDERVAQLVDVYGQHGRESLQEATQRISRRLGPQRTRQALDAIALENWDQACRAMLDYYDRCYDYELSRTPQRQSVDLCGLNTTKAAEMLIERELVRSSPKPQLVMSST</sequence>
<dbReference type="KEGG" id="pmf:P9303_16371"/>
<feature type="domain" description="Rhodanese" evidence="2">
    <location>
        <begin position="16"/>
        <end position="147"/>
    </location>
</feature>
<protein>
    <submittedName>
        <fullName evidence="3">Predicted ATPase</fullName>
    </submittedName>
</protein>
<evidence type="ECO:0000256" key="1">
    <source>
        <dbReference type="ARBA" id="ARBA00023266"/>
    </source>
</evidence>
<name>A2CA71_PROM3</name>
<dbReference type="SMART" id="SM00450">
    <property type="entry name" value="RHOD"/>
    <property type="match status" value="1"/>
</dbReference>
<proteinExistence type="predicted"/>
<evidence type="ECO:0000313" key="3">
    <source>
        <dbReference type="EMBL" id="ABM78381.1"/>
    </source>
</evidence>
<dbReference type="STRING" id="59922.P9303_16371"/>
<dbReference type="GO" id="GO:0002098">
    <property type="term" value="P:tRNA wobble uridine modification"/>
    <property type="evidence" value="ECO:0007669"/>
    <property type="project" value="InterPro"/>
</dbReference>
<accession>A2CA71</accession>
<dbReference type="NCBIfam" id="TIGR03167">
    <property type="entry name" value="tRNA_sel_U_synt"/>
    <property type="match status" value="1"/>
</dbReference>
<dbReference type="RefSeq" id="WP_011826270.1">
    <property type="nucleotide sequence ID" value="NC_008820.1"/>
</dbReference>
<dbReference type="InterPro" id="IPR017582">
    <property type="entry name" value="SelU"/>
</dbReference>
<dbReference type="GO" id="GO:0043828">
    <property type="term" value="F:tRNA 2-selenouridine synthase activity"/>
    <property type="evidence" value="ECO:0007669"/>
    <property type="project" value="InterPro"/>
</dbReference>
<keyword evidence="1" id="KW-0711">Selenium</keyword>
<organism evidence="3 4">
    <name type="scientific">Prochlorococcus marinus (strain MIT 9303)</name>
    <dbReference type="NCBI Taxonomy" id="59922"/>
    <lineage>
        <taxon>Bacteria</taxon>
        <taxon>Bacillati</taxon>
        <taxon>Cyanobacteriota</taxon>
        <taxon>Cyanophyceae</taxon>
        <taxon>Synechococcales</taxon>
        <taxon>Prochlorococcaceae</taxon>
        <taxon>Prochlorococcus</taxon>
    </lineage>
</organism>
<dbReference type="PANTHER" id="PTHR30401">
    <property type="entry name" value="TRNA 2-SELENOURIDINE SYNTHASE"/>
    <property type="match status" value="1"/>
</dbReference>
<evidence type="ECO:0000313" key="4">
    <source>
        <dbReference type="Proteomes" id="UP000002274"/>
    </source>
</evidence>